<evidence type="ECO:0000256" key="1">
    <source>
        <dbReference type="ARBA" id="ARBA00009350"/>
    </source>
</evidence>
<sequence>MVRPTRCRHIRALPWARYYKPAGVPASHLHDIELTFEELEAIRLKDYLDLEQAECAQTMGVSRPTFHRLLKQARQKIAHALLMGHGILIHGGGRYTMKIAIPTENGQVNPHFGRSRQFTIVTVEDNQIVNKALVDTASYQHQHGRLAELLQSEGVSVALARGIGQGAMSHLQSAGINVYCGASGTVEEAVAAFLAGKLTSGTPSCGCGGGHSHGHHRHSD</sequence>
<dbReference type="InterPro" id="IPR002852">
    <property type="entry name" value="UPF0251"/>
</dbReference>
<gene>
    <name evidence="4" type="ORF">SAMN02745885_00095</name>
</gene>
<dbReference type="Gene3D" id="1.10.10.10">
    <property type="entry name" value="Winged helix-like DNA-binding domain superfamily/Winged helix DNA-binding domain"/>
    <property type="match status" value="1"/>
</dbReference>
<dbReference type="Gene3D" id="3.30.420.130">
    <property type="entry name" value="Dinitrogenase iron-molybdenum cofactor biosynthesis domain"/>
    <property type="match status" value="1"/>
</dbReference>
<dbReference type="CDD" id="cd00851">
    <property type="entry name" value="MTH1175"/>
    <property type="match status" value="1"/>
</dbReference>
<dbReference type="Pfam" id="PF02579">
    <property type="entry name" value="Nitro_FeMo-Co"/>
    <property type="match status" value="1"/>
</dbReference>
<dbReference type="SUPFAM" id="SSF88659">
    <property type="entry name" value="Sigma3 and sigma4 domains of RNA polymerase sigma factors"/>
    <property type="match status" value="1"/>
</dbReference>
<dbReference type="InterPro" id="IPR003731">
    <property type="entry name" value="Di-Nase_FeMo-co_biosynth"/>
</dbReference>
<protein>
    <recommendedName>
        <fullName evidence="2">UPF0251 protein SAMN02745885_00095</fullName>
    </recommendedName>
</protein>
<proteinExistence type="inferred from homology"/>
<dbReference type="AlphaFoldDB" id="A0A1T4L9P2"/>
<comment type="similarity">
    <text evidence="1 2">Belongs to the UPF0251 family.</text>
</comment>
<reference evidence="5" key="1">
    <citation type="submission" date="2017-02" db="EMBL/GenBank/DDBJ databases">
        <authorList>
            <person name="Varghese N."/>
            <person name="Submissions S."/>
        </authorList>
    </citation>
    <scope>NUCLEOTIDE SEQUENCE [LARGE SCALE GENOMIC DNA]</scope>
    <source>
        <strain evidence="5">DSM 16521</strain>
    </source>
</reference>
<feature type="domain" description="Dinitrogenase iron-molybdenum cofactor biosynthesis" evidence="3">
    <location>
        <begin position="105"/>
        <end position="194"/>
    </location>
</feature>
<evidence type="ECO:0000256" key="2">
    <source>
        <dbReference type="HAMAP-Rule" id="MF_00674"/>
    </source>
</evidence>
<organism evidence="4 5">
    <name type="scientific">Carboxydocella sporoproducens DSM 16521</name>
    <dbReference type="NCBI Taxonomy" id="1121270"/>
    <lineage>
        <taxon>Bacteria</taxon>
        <taxon>Bacillati</taxon>
        <taxon>Bacillota</taxon>
        <taxon>Clostridia</taxon>
        <taxon>Eubacteriales</taxon>
        <taxon>Clostridiales Family XVI. Incertae Sedis</taxon>
        <taxon>Carboxydocella</taxon>
    </lineage>
</organism>
<dbReference type="InterPro" id="IPR036105">
    <property type="entry name" value="DiNase_FeMo-co_biosyn_sf"/>
</dbReference>
<evidence type="ECO:0000259" key="3">
    <source>
        <dbReference type="Pfam" id="PF02579"/>
    </source>
</evidence>
<name>A0A1T4L9P2_9FIRM</name>
<dbReference type="Pfam" id="PF02001">
    <property type="entry name" value="DUF134"/>
    <property type="match status" value="1"/>
</dbReference>
<dbReference type="Proteomes" id="UP000189933">
    <property type="component" value="Unassembled WGS sequence"/>
</dbReference>
<dbReference type="HAMAP" id="MF_00674">
    <property type="entry name" value="UPF0251"/>
    <property type="match status" value="1"/>
</dbReference>
<keyword evidence="4" id="KW-0238">DNA-binding</keyword>
<dbReference type="GO" id="GO:0003677">
    <property type="term" value="F:DNA binding"/>
    <property type="evidence" value="ECO:0007669"/>
    <property type="project" value="UniProtKB-KW"/>
</dbReference>
<evidence type="ECO:0000313" key="5">
    <source>
        <dbReference type="Proteomes" id="UP000189933"/>
    </source>
</evidence>
<dbReference type="PANTHER" id="PTHR37478:SF2">
    <property type="entry name" value="UPF0251 PROTEIN TK0562"/>
    <property type="match status" value="1"/>
</dbReference>
<dbReference type="PANTHER" id="PTHR37478">
    <property type="match status" value="1"/>
</dbReference>
<keyword evidence="5" id="KW-1185">Reference proteome</keyword>
<dbReference type="InterPro" id="IPR033913">
    <property type="entry name" value="MTH1175_dom"/>
</dbReference>
<dbReference type="RefSeq" id="WP_078664249.1">
    <property type="nucleotide sequence ID" value="NZ_FUXM01000001.1"/>
</dbReference>
<dbReference type="SUPFAM" id="SSF53146">
    <property type="entry name" value="Nitrogenase accessory factor-like"/>
    <property type="match status" value="1"/>
</dbReference>
<dbReference type="EMBL" id="FUXM01000001">
    <property type="protein sequence ID" value="SJZ51288.1"/>
    <property type="molecule type" value="Genomic_DNA"/>
</dbReference>
<dbReference type="InterPro" id="IPR013324">
    <property type="entry name" value="RNA_pol_sigma_r3/r4-like"/>
</dbReference>
<evidence type="ECO:0000313" key="4">
    <source>
        <dbReference type="EMBL" id="SJZ51288.1"/>
    </source>
</evidence>
<accession>A0A1T4L9P2</accession>
<dbReference type="OrthoDB" id="280278at2"/>
<dbReference type="InterPro" id="IPR036388">
    <property type="entry name" value="WH-like_DNA-bd_sf"/>
</dbReference>